<keyword evidence="8" id="KW-0539">Nucleus</keyword>
<keyword evidence="7" id="KW-0408">Iron</keyword>
<keyword evidence="5" id="KW-0223">Dioxygenase</keyword>
<evidence type="ECO:0000256" key="1">
    <source>
        <dbReference type="ARBA" id="ARBA00001954"/>
    </source>
</evidence>
<comment type="subcellular location">
    <subcellularLocation>
        <location evidence="2">Nucleus</location>
    </subcellularLocation>
</comment>
<dbReference type="InterPro" id="IPR056520">
    <property type="entry name" value="ARM_KDM8_N"/>
</dbReference>
<dbReference type="GO" id="GO:0005634">
    <property type="term" value="C:nucleus"/>
    <property type="evidence" value="ECO:0007669"/>
    <property type="project" value="UniProtKB-SubCell"/>
</dbReference>
<dbReference type="GO" id="GO:0051213">
    <property type="term" value="F:dioxygenase activity"/>
    <property type="evidence" value="ECO:0007669"/>
    <property type="project" value="UniProtKB-KW"/>
</dbReference>
<proteinExistence type="inferred from homology"/>
<dbReference type="Proteomes" id="UP001341281">
    <property type="component" value="Chromosome 09"/>
</dbReference>
<dbReference type="EMBL" id="CP144753">
    <property type="protein sequence ID" value="WVZ92255.1"/>
    <property type="molecule type" value="Genomic_DNA"/>
</dbReference>
<dbReference type="Pfam" id="PF24472">
    <property type="entry name" value="ARM_KDM8_N"/>
    <property type="match status" value="1"/>
</dbReference>
<evidence type="ECO:0000256" key="8">
    <source>
        <dbReference type="ARBA" id="ARBA00023242"/>
    </source>
</evidence>
<dbReference type="PANTHER" id="PTHR12461:SF96">
    <property type="entry name" value="OS08G0508500 PROTEIN"/>
    <property type="match status" value="1"/>
</dbReference>
<dbReference type="InterPro" id="IPR041667">
    <property type="entry name" value="Cupin_8"/>
</dbReference>
<comment type="cofactor">
    <cofactor evidence="1">
        <name>Fe(2+)</name>
        <dbReference type="ChEBI" id="CHEBI:29033"/>
    </cofactor>
</comment>
<dbReference type="SUPFAM" id="SSF51197">
    <property type="entry name" value="Clavaminate synthase-like"/>
    <property type="match status" value="1"/>
</dbReference>
<dbReference type="PANTHER" id="PTHR12461">
    <property type="entry name" value="HYPOXIA-INDUCIBLE FACTOR 1 ALPHA INHIBITOR-RELATED"/>
    <property type="match status" value="1"/>
</dbReference>
<keyword evidence="11" id="KW-1185">Reference proteome</keyword>
<evidence type="ECO:0000256" key="6">
    <source>
        <dbReference type="ARBA" id="ARBA00023002"/>
    </source>
</evidence>
<gene>
    <name evidence="10" type="ORF">U9M48_038335</name>
</gene>
<name>A0AAQ3UL50_PASNO</name>
<dbReference type="Pfam" id="PF13621">
    <property type="entry name" value="Cupin_8"/>
    <property type="match status" value="1"/>
</dbReference>
<feature type="domain" description="JmjC" evidence="9">
    <location>
        <begin position="257"/>
        <end position="400"/>
    </location>
</feature>
<evidence type="ECO:0000256" key="5">
    <source>
        <dbReference type="ARBA" id="ARBA00022964"/>
    </source>
</evidence>
<dbReference type="GO" id="GO:0046872">
    <property type="term" value="F:metal ion binding"/>
    <property type="evidence" value="ECO:0007669"/>
    <property type="project" value="UniProtKB-KW"/>
</dbReference>
<sequence>MATGGEKRAALLRQITEEGGFAFVASAEKAAAGDLRAAEAAREMAWEQLHSAPRTEVGAAWRDAYALACLHVAALLADDDRLAALRALDMGLIMGGGLLRAELDDAIATLVAGRGQDPGEAVHAGAGDVEERWKEGIAGDRDLADVLKLLPVKSLSCKQIERRSCISLEAFIRDYFLCESPVILSGCIDHWPASTKWKDIKYLKRIAGDRTIPVEVGKKYECTEWNQELITFSQFFERMWSSDSANLTYLAQHQLFDQIKELREDIVVPEYCFAGGGDLQSLNALFGPHGTVTPLHHDPHHNLFAQVLGRNYFRLYPASLSVDLYPHTETMLSNTSQVDLDNINEKDFPKMADLEFMDGILEEGDLLYIPPKWWHYVRSLSISFSVSFWWRTSHLRAGSS</sequence>
<evidence type="ECO:0000259" key="9">
    <source>
        <dbReference type="PROSITE" id="PS51184"/>
    </source>
</evidence>
<evidence type="ECO:0000256" key="7">
    <source>
        <dbReference type="ARBA" id="ARBA00023004"/>
    </source>
</evidence>
<dbReference type="AlphaFoldDB" id="A0AAQ3UL50"/>
<dbReference type="Gene3D" id="2.60.120.650">
    <property type="entry name" value="Cupin"/>
    <property type="match status" value="1"/>
</dbReference>
<protein>
    <recommendedName>
        <fullName evidence="9">JmjC domain-containing protein</fullName>
    </recommendedName>
</protein>
<dbReference type="FunFam" id="2.60.120.650:FF:000029">
    <property type="entry name" value="lysine-specific demethylase JMJ30"/>
    <property type="match status" value="1"/>
</dbReference>
<dbReference type="SMART" id="SM00558">
    <property type="entry name" value="JmjC"/>
    <property type="match status" value="1"/>
</dbReference>
<dbReference type="InterPro" id="IPR003347">
    <property type="entry name" value="JmjC_dom"/>
</dbReference>
<keyword evidence="4" id="KW-0479">Metal-binding</keyword>
<evidence type="ECO:0000256" key="2">
    <source>
        <dbReference type="ARBA" id="ARBA00004123"/>
    </source>
</evidence>
<organism evidence="10 11">
    <name type="scientific">Paspalum notatum var. saurae</name>
    <dbReference type="NCBI Taxonomy" id="547442"/>
    <lineage>
        <taxon>Eukaryota</taxon>
        <taxon>Viridiplantae</taxon>
        <taxon>Streptophyta</taxon>
        <taxon>Embryophyta</taxon>
        <taxon>Tracheophyta</taxon>
        <taxon>Spermatophyta</taxon>
        <taxon>Magnoliopsida</taxon>
        <taxon>Liliopsida</taxon>
        <taxon>Poales</taxon>
        <taxon>Poaceae</taxon>
        <taxon>PACMAD clade</taxon>
        <taxon>Panicoideae</taxon>
        <taxon>Andropogonodae</taxon>
        <taxon>Paspaleae</taxon>
        <taxon>Paspalinae</taxon>
        <taxon>Paspalum</taxon>
    </lineage>
</organism>
<dbReference type="PROSITE" id="PS51184">
    <property type="entry name" value="JMJC"/>
    <property type="match status" value="1"/>
</dbReference>
<evidence type="ECO:0000313" key="11">
    <source>
        <dbReference type="Proteomes" id="UP001341281"/>
    </source>
</evidence>
<reference evidence="10 11" key="1">
    <citation type="submission" date="2024-02" db="EMBL/GenBank/DDBJ databases">
        <title>High-quality chromosome-scale genome assembly of Pensacola bahiagrass (Paspalum notatum Flugge var. saurae).</title>
        <authorList>
            <person name="Vega J.M."/>
            <person name="Podio M."/>
            <person name="Orjuela J."/>
            <person name="Siena L.A."/>
            <person name="Pessino S.C."/>
            <person name="Combes M.C."/>
            <person name="Mariac C."/>
            <person name="Albertini E."/>
            <person name="Pupilli F."/>
            <person name="Ortiz J.P.A."/>
            <person name="Leblanc O."/>
        </authorList>
    </citation>
    <scope>NUCLEOTIDE SEQUENCE [LARGE SCALE GENOMIC DNA]</scope>
    <source>
        <strain evidence="10">R1</strain>
        <tissue evidence="10">Leaf</tissue>
    </source>
</reference>
<evidence type="ECO:0000313" key="10">
    <source>
        <dbReference type="EMBL" id="WVZ92255.1"/>
    </source>
</evidence>
<comment type="similarity">
    <text evidence="3">Belongs to the JARID1 histone demethylase family.</text>
</comment>
<evidence type="ECO:0000256" key="4">
    <source>
        <dbReference type="ARBA" id="ARBA00022723"/>
    </source>
</evidence>
<evidence type="ECO:0000256" key="3">
    <source>
        <dbReference type="ARBA" id="ARBA00006801"/>
    </source>
</evidence>
<accession>A0AAQ3UL50</accession>
<keyword evidence="6" id="KW-0560">Oxidoreductase</keyword>